<reference evidence="3 4" key="1">
    <citation type="submission" date="2019-10" db="EMBL/GenBank/DDBJ databases">
        <authorList>
            <person name="Wolf R A."/>
        </authorList>
    </citation>
    <scope>NUCLEOTIDE SEQUENCE [LARGE SCALE GENOMIC DNA]</scope>
    <source>
        <strain evidence="2">Collinsella_aerofaciens_AK_138A</strain>
        <strain evidence="1">Collinsella_aerofaciens_MC2</strain>
    </source>
</reference>
<evidence type="ECO:0000313" key="3">
    <source>
        <dbReference type="Proteomes" id="UP000330807"/>
    </source>
</evidence>
<proteinExistence type="predicted"/>
<gene>
    <name evidence="1" type="ORF">KCJAJFAP_00663</name>
    <name evidence="2" type="ORF">LMKDKBCB_00678</name>
</gene>
<keyword evidence="4" id="KW-1185">Reference proteome</keyword>
<dbReference type="EMBL" id="CABWIE010000030">
    <property type="protein sequence ID" value="VWL99479.1"/>
    <property type="molecule type" value="Genomic_DNA"/>
</dbReference>
<dbReference type="Proteomes" id="UP000361836">
    <property type="component" value="Unassembled WGS sequence"/>
</dbReference>
<organism evidence="1 4">
    <name type="scientific">Collinsella aerofaciens</name>
    <dbReference type="NCBI Taxonomy" id="74426"/>
    <lineage>
        <taxon>Bacteria</taxon>
        <taxon>Bacillati</taxon>
        <taxon>Actinomycetota</taxon>
        <taxon>Coriobacteriia</taxon>
        <taxon>Coriobacteriales</taxon>
        <taxon>Coriobacteriaceae</taxon>
        <taxon>Collinsella</taxon>
    </lineage>
</organism>
<dbReference type="Proteomes" id="UP000330807">
    <property type="component" value="Unassembled WGS sequence"/>
</dbReference>
<name>A0A5K1J8N7_9ACTN</name>
<evidence type="ECO:0000313" key="2">
    <source>
        <dbReference type="EMBL" id="VWM05277.1"/>
    </source>
</evidence>
<protein>
    <submittedName>
        <fullName evidence="1">Uncharacterized protein</fullName>
    </submittedName>
</protein>
<sequence length="140" mass="15496">MRQYPDAFAGHDVEDAIQNDLMLFYLPMALAGLRMMASFPGKGLSKETLVYYEVLDWAYSRANYLDVRLMGILEPWDFGKVGPFDPAMQEGDFRVVSVDASTKDQVVIDKLALDIAGNDAEAVLGLKKEHPRLGAQGPQA</sequence>
<dbReference type="EMBL" id="CABWIH010000131">
    <property type="protein sequence ID" value="VWM05277.1"/>
    <property type="molecule type" value="Genomic_DNA"/>
</dbReference>
<dbReference type="RefSeq" id="WP_152076815.1">
    <property type="nucleotide sequence ID" value="NZ_CAAKNU010000106.1"/>
</dbReference>
<evidence type="ECO:0000313" key="1">
    <source>
        <dbReference type="EMBL" id="VWL99479.1"/>
    </source>
</evidence>
<evidence type="ECO:0000313" key="4">
    <source>
        <dbReference type="Proteomes" id="UP000361836"/>
    </source>
</evidence>
<accession>A0A5K1J8N7</accession>
<dbReference type="AlphaFoldDB" id="A0A5K1J8N7"/>